<dbReference type="EMBL" id="OC867241">
    <property type="protein sequence ID" value="CAD7633397.1"/>
    <property type="molecule type" value="Genomic_DNA"/>
</dbReference>
<reference evidence="1" key="1">
    <citation type="submission" date="2020-11" db="EMBL/GenBank/DDBJ databases">
        <authorList>
            <person name="Tran Van P."/>
        </authorList>
    </citation>
    <scope>NUCLEOTIDE SEQUENCE</scope>
</reference>
<organism evidence="1">
    <name type="scientific">Medioppia subpectinata</name>
    <dbReference type="NCBI Taxonomy" id="1979941"/>
    <lineage>
        <taxon>Eukaryota</taxon>
        <taxon>Metazoa</taxon>
        <taxon>Ecdysozoa</taxon>
        <taxon>Arthropoda</taxon>
        <taxon>Chelicerata</taxon>
        <taxon>Arachnida</taxon>
        <taxon>Acari</taxon>
        <taxon>Acariformes</taxon>
        <taxon>Sarcoptiformes</taxon>
        <taxon>Oribatida</taxon>
        <taxon>Brachypylina</taxon>
        <taxon>Oppioidea</taxon>
        <taxon>Oppiidae</taxon>
        <taxon>Medioppia</taxon>
    </lineage>
</organism>
<dbReference type="EMBL" id="CAJPIZ010012666">
    <property type="protein sequence ID" value="CAG2113827.1"/>
    <property type="molecule type" value="Genomic_DNA"/>
</dbReference>
<accession>A0A7R9L1K5</accession>
<name>A0A7R9L1K5_9ACAR</name>
<protein>
    <submittedName>
        <fullName evidence="1">Uncharacterized protein</fullName>
    </submittedName>
</protein>
<dbReference type="Proteomes" id="UP000759131">
    <property type="component" value="Unassembled WGS sequence"/>
</dbReference>
<evidence type="ECO:0000313" key="2">
    <source>
        <dbReference type="Proteomes" id="UP000759131"/>
    </source>
</evidence>
<proteinExistence type="predicted"/>
<dbReference type="OrthoDB" id="6514900at2759"/>
<gene>
    <name evidence="1" type="ORF">OSB1V03_LOCUS13794</name>
</gene>
<sequence>MIYRSGISDQRLAELETLLELKRLRENLRTRTPVAYGLIDPTKIGRRRKRDHYFKTNYLDKLLRDKQTTRAEVPSYE</sequence>
<dbReference type="AlphaFoldDB" id="A0A7R9L1K5"/>
<evidence type="ECO:0000313" key="1">
    <source>
        <dbReference type="EMBL" id="CAD7633397.1"/>
    </source>
</evidence>
<keyword evidence="2" id="KW-1185">Reference proteome</keyword>